<dbReference type="PANTHER" id="PTHR13395:SF6">
    <property type="entry name" value="SISTER CHROMATID COHESION PROTEIN DCC1"/>
    <property type="match status" value="1"/>
</dbReference>
<evidence type="ECO:0000256" key="1">
    <source>
        <dbReference type="ARBA" id="ARBA00007017"/>
    </source>
</evidence>
<dbReference type="Pfam" id="PF09724">
    <property type="entry name" value="Dcc1"/>
    <property type="match status" value="1"/>
</dbReference>
<dbReference type="Proteomes" id="UP000253472">
    <property type="component" value="Unassembled WGS sequence"/>
</dbReference>
<comment type="caution">
    <text evidence="3">The sequence shown here is derived from an EMBL/GenBank/DDBJ whole genome shotgun (WGS) entry which is preliminary data.</text>
</comment>
<reference evidence="3 4" key="1">
    <citation type="submission" date="2018-06" db="EMBL/GenBank/DDBJ databases">
        <title>Whole genome sequencing of Candida tropicalis (genome annotated by CSBL at Korea University).</title>
        <authorList>
            <person name="Ahn J."/>
        </authorList>
    </citation>
    <scope>NUCLEOTIDE SEQUENCE [LARGE SCALE GENOMIC DNA]</scope>
    <source>
        <strain evidence="3 4">ATCC 20962</strain>
    </source>
</reference>
<dbReference type="PANTHER" id="PTHR13395">
    <property type="entry name" value="SISTER CHROMATID COHESION PROTEIN DCC1-RELATED"/>
    <property type="match status" value="1"/>
</dbReference>
<keyword evidence="2" id="KW-0235">DNA replication</keyword>
<dbReference type="GO" id="GO:0034088">
    <property type="term" value="P:maintenance of mitotic sister chromatid cohesion"/>
    <property type="evidence" value="ECO:0007669"/>
    <property type="project" value="TreeGrafter"/>
</dbReference>
<evidence type="ECO:0000313" key="4">
    <source>
        <dbReference type="Proteomes" id="UP000253472"/>
    </source>
</evidence>
<protein>
    <submittedName>
        <fullName evidence="3">Sister chromatid cohesion protein DCC1</fullName>
    </submittedName>
</protein>
<comment type="similarity">
    <text evidence="1">Belongs to the DCC1 family.</text>
</comment>
<dbReference type="GO" id="GO:0000785">
    <property type="term" value="C:chromatin"/>
    <property type="evidence" value="ECO:0007669"/>
    <property type="project" value="TreeGrafter"/>
</dbReference>
<dbReference type="OrthoDB" id="276989at2759"/>
<dbReference type="GO" id="GO:0006260">
    <property type="term" value="P:DNA replication"/>
    <property type="evidence" value="ECO:0007669"/>
    <property type="project" value="UniProtKB-KW"/>
</dbReference>
<dbReference type="EMBL" id="QLNQ01000020">
    <property type="protein sequence ID" value="RCK65420.1"/>
    <property type="molecule type" value="Genomic_DNA"/>
</dbReference>
<dbReference type="GO" id="GO:0000775">
    <property type="term" value="C:chromosome, centromeric region"/>
    <property type="evidence" value="ECO:0007669"/>
    <property type="project" value="TreeGrafter"/>
</dbReference>
<keyword evidence="4" id="KW-1185">Reference proteome</keyword>
<sequence length="345" mass="39269">MSEYSAYQQLQPDPKYTYKLLQLPPSILSQLEKESTNLHIKSDINSLVLCTNSQTFKLRQMNHSNTVLLMNKYEEGEDSSKLIGFQKATYEYELSETKGTIDTSEVPVYNGKTVSHGTQHVSLKELEDDSLCSHEEFVSNWHELGGCEIDGGAYIMSVDVITDLLFLVITKLMSLGKDGSFVTEDVSSVLNSSNNASMLRSVLYKFTTVDSNKSMVLNDGKITEWFGIVELSKTNNRLISQSEFLLNWKTSLPSFYNPPLNIVQLHGYYCSPMENKILYIDPNSLSDNLGQRFKELFELDKKWKYEEFVPFILKFVPAGKKVDSVTLKFGKKKKVGKDKYIVCPR</sequence>
<dbReference type="STRING" id="5486.A0A367YI88"/>
<dbReference type="AlphaFoldDB" id="A0A367YI88"/>
<organism evidence="3 4">
    <name type="scientific">Candida viswanathii</name>
    <dbReference type="NCBI Taxonomy" id="5486"/>
    <lineage>
        <taxon>Eukaryota</taxon>
        <taxon>Fungi</taxon>
        <taxon>Dikarya</taxon>
        <taxon>Ascomycota</taxon>
        <taxon>Saccharomycotina</taxon>
        <taxon>Pichiomycetes</taxon>
        <taxon>Debaryomycetaceae</taxon>
        <taxon>Candida/Lodderomyces clade</taxon>
        <taxon>Candida</taxon>
    </lineage>
</organism>
<proteinExistence type="inferred from homology"/>
<gene>
    <name evidence="3" type="primary">DCC1</name>
    <name evidence="3" type="ORF">Cantr_01361</name>
</gene>
<name>A0A367YI88_9ASCO</name>
<evidence type="ECO:0000313" key="3">
    <source>
        <dbReference type="EMBL" id="RCK65420.1"/>
    </source>
</evidence>
<accession>A0A367YI88</accession>
<evidence type="ECO:0000256" key="2">
    <source>
        <dbReference type="ARBA" id="ARBA00022705"/>
    </source>
</evidence>
<dbReference type="GO" id="GO:0031390">
    <property type="term" value="C:Ctf18 RFC-like complex"/>
    <property type="evidence" value="ECO:0007669"/>
    <property type="project" value="InterPro"/>
</dbReference>
<dbReference type="InterPro" id="IPR019128">
    <property type="entry name" value="Dcc1"/>
</dbReference>